<gene>
    <name evidence="3" type="ORF">PSON_ATCC_30995.1.T1510011</name>
</gene>
<dbReference type="Proteomes" id="UP000692954">
    <property type="component" value="Unassembled WGS sequence"/>
</dbReference>
<accession>A0A8S1RAZ5</accession>
<dbReference type="AlphaFoldDB" id="A0A8S1RAZ5"/>
<dbReference type="OrthoDB" id="551672at2759"/>
<proteinExistence type="predicted"/>
<feature type="region of interest" description="Disordered" evidence="2">
    <location>
        <begin position="1"/>
        <end position="24"/>
    </location>
</feature>
<evidence type="ECO:0000313" key="3">
    <source>
        <dbReference type="EMBL" id="CAD8124412.1"/>
    </source>
</evidence>
<evidence type="ECO:0000256" key="1">
    <source>
        <dbReference type="SAM" id="Coils"/>
    </source>
</evidence>
<feature type="coiled-coil region" evidence="1">
    <location>
        <begin position="801"/>
        <end position="909"/>
    </location>
</feature>
<feature type="coiled-coil region" evidence="1">
    <location>
        <begin position="635"/>
        <end position="745"/>
    </location>
</feature>
<sequence>MKSESQSYASYSRNMNRDPQQQSYHSANFQTLQTSQRNYILEQTQNVNDEEKRLLQKRIDDLEFQLKNLSQKPILYEQEIARSTIQREALQTDFGSANQTIRQLQSKISDLEVSSQIRLSQQNEASKRQILDLEDRLQKLQIQCDSQVIQINQLQRDKLSLASQCQALQDQIGSSKLNYKQEISEGELRYTKESQRLSLVVNEKQVNIQQLELRFQQLSDQYQILQRKYDQDTSSLKVQCNDTEDRYRRLQQQFDQQTILVNTINQEKQNLSVQLDKLQSESNTHIYNYQSTIKTNESKIIRDQQQFQAQLNEKIQLINDLEKKNRQQLDQFFSLQQMYDKDTQAMNYRIQDLEDKLSKLSRSFDQQTNELNQVYSDKERFERQYLKLQDEINTQKLRYNQELTKTDELSQKERSWFQVQLNDRQQTITELELKVKQLGEQLSTIQRRTDNDVVIFQKQITEMSDRLRYQQEQLDLKNNQFNQLNKEKCLITNQFEQLHQEFNDYKRIYENDVSKLNRDNQRITSSVHEKTQSYIQLEGKYQLLNEEFQALQVRFEKETNNYTMRMKELEEDLSIMIENYKREQSINRDWEQQVIRLKQQIKYSVDETRISTERTLIEKYENLTSEQKQEFDIIFSKLNQDKNELRLQLNQKVDQIRQLENQVTQLNLQNTKNQTLIAELESANQSLKYQINEQESKIKTLILQEFDSLRDKSADQMIRNLMAEIKALQNKLKKYEVYVKNIDEQKLQEQSQTETNLGRSSYAVEQRITTGNVIGQRSLIAQESNLQNNNSGKIYQLESSLKISQQREKELMNQVNQLSSQLNQQGTNFKSNSYINTQNNDNGVTQLNEKIKSQEREIFELKSRIQTSSQTRVDTRFEQSQLEEKNRRIIELENKCALLANENSRLNLMRSKVLSGQQNQPYESQSNNGSQRYYQ</sequence>
<comment type="caution">
    <text evidence="3">The sequence shown here is derived from an EMBL/GenBank/DDBJ whole genome shotgun (WGS) entry which is preliminary data.</text>
</comment>
<dbReference type="EMBL" id="CAJJDN010000151">
    <property type="protein sequence ID" value="CAD8124412.1"/>
    <property type="molecule type" value="Genomic_DNA"/>
</dbReference>
<evidence type="ECO:0000313" key="4">
    <source>
        <dbReference type="Proteomes" id="UP000692954"/>
    </source>
</evidence>
<name>A0A8S1RAZ5_9CILI</name>
<feature type="coiled-coil region" evidence="1">
    <location>
        <begin position="52"/>
        <end position="171"/>
    </location>
</feature>
<protein>
    <submittedName>
        <fullName evidence="3">Uncharacterized protein</fullName>
    </submittedName>
</protein>
<organism evidence="3 4">
    <name type="scientific">Paramecium sonneborni</name>
    <dbReference type="NCBI Taxonomy" id="65129"/>
    <lineage>
        <taxon>Eukaryota</taxon>
        <taxon>Sar</taxon>
        <taxon>Alveolata</taxon>
        <taxon>Ciliophora</taxon>
        <taxon>Intramacronucleata</taxon>
        <taxon>Oligohymenophorea</taxon>
        <taxon>Peniculida</taxon>
        <taxon>Parameciidae</taxon>
        <taxon>Paramecium</taxon>
    </lineage>
</organism>
<reference evidence="3" key="1">
    <citation type="submission" date="2021-01" db="EMBL/GenBank/DDBJ databases">
        <authorList>
            <consortium name="Genoscope - CEA"/>
            <person name="William W."/>
        </authorList>
    </citation>
    <scope>NUCLEOTIDE SEQUENCE</scope>
</reference>
<feature type="coiled-coil region" evidence="1">
    <location>
        <begin position="534"/>
        <end position="600"/>
    </location>
</feature>
<feature type="coiled-coil region" evidence="1">
    <location>
        <begin position="201"/>
        <end position="487"/>
    </location>
</feature>
<keyword evidence="4" id="KW-1185">Reference proteome</keyword>
<keyword evidence="1" id="KW-0175">Coiled coil</keyword>
<evidence type="ECO:0000256" key="2">
    <source>
        <dbReference type="SAM" id="MobiDB-lite"/>
    </source>
</evidence>
<feature type="region of interest" description="Disordered" evidence="2">
    <location>
        <begin position="915"/>
        <end position="935"/>
    </location>
</feature>